<dbReference type="Pfam" id="PF01263">
    <property type="entry name" value="Aldose_epim"/>
    <property type="match status" value="1"/>
</dbReference>
<evidence type="ECO:0000256" key="1">
    <source>
        <dbReference type="ARBA" id="ARBA00005028"/>
    </source>
</evidence>
<accession>A0A841GTJ9</accession>
<evidence type="ECO:0000256" key="4">
    <source>
        <dbReference type="ARBA" id="ARBA00023277"/>
    </source>
</evidence>
<evidence type="ECO:0000256" key="7">
    <source>
        <dbReference type="PIRSR" id="PIRSR005096-2"/>
    </source>
</evidence>
<dbReference type="UniPathway" id="UPA00242"/>
<dbReference type="Proteomes" id="UP000555828">
    <property type="component" value="Unassembled WGS sequence"/>
</dbReference>
<dbReference type="GO" id="GO:0033499">
    <property type="term" value="P:galactose catabolic process via UDP-galactose, Leloir pathway"/>
    <property type="evidence" value="ECO:0007669"/>
    <property type="project" value="TreeGrafter"/>
</dbReference>
<feature type="binding site" evidence="8">
    <location>
        <begin position="184"/>
        <end position="186"/>
    </location>
    <ligand>
        <name>beta-D-galactose</name>
        <dbReference type="ChEBI" id="CHEBI:27667"/>
    </ligand>
</feature>
<evidence type="ECO:0000256" key="5">
    <source>
        <dbReference type="PIRNR" id="PIRNR005096"/>
    </source>
</evidence>
<evidence type="ECO:0000256" key="3">
    <source>
        <dbReference type="ARBA" id="ARBA00023235"/>
    </source>
</evidence>
<evidence type="ECO:0000256" key="8">
    <source>
        <dbReference type="PIRSR" id="PIRSR005096-3"/>
    </source>
</evidence>
<dbReference type="GO" id="GO:0004034">
    <property type="term" value="F:aldose 1-epimerase activity"/>
    <property type="evidence" value="ECO:0007669"/>
    <property type="project" value="UniProtKB-EC"/>
</dbReference>
<dbReference type="AlphaFoldDB" id="A0A841GTJ9"/>
<dbReference type="Gene3D" id="2.70.98.10">
    <property type="match status" value="1"/>
</dbReference>
<dbReference type="InterPro" id="IPR008183">
    <property type="entry name" value="Aldose_1/G6P_1-epimerase"/>
</dbReference>
<dbReference type="InterPro" id="IPR014718">
    <property type="entry name" value="GH-type_carb-bd"/>
</dbReference>
<dbReference type="EC" id="5.1.3.3" evidence="5"/>
<keyword evidence="10" id="KW-1185">Reference proteome</keyword>
<dbReference type="RefSeq" id="WP_184619873.1">
    <property type="nucleotide sequence ID" value="NZ_JACHEX010000005.1"/>
</dbReference>
<dbReference type="EMBL" id="JACHEX010000005">
    <property type="protein sequence ID" value="MBB6063289.1"/>
    <property type="molecule type" value="Genomic_DNA"/>
</dbReference>
<dbReference type="CDD" id="cd09019">
    <property type="entry name" value="galactose_mutarotase_like"/>
    <property type="match status" value="1"/>
</dbReference>
<dbReference type="GO" id="GO:0005737">
    <property type="term" value="C:cytoplasm"/>
    <property type="evidence" value="ECO:0007669"/>
    <property type="project" value="TreeGrafter"/>
</dbReference>
<sequence>MFGKITKELFGKTQIKAPVFQYTLENQNGIIVKALNYGGIITNIWVKDKYGKYVDVVLGFDNLEEYEKLNHKYYFGAVIGRYANRIKNGQFKIDDTIYQLELNDGKNSLHGGIGGFHTKIFKSSTENSPYGPKLKLKYLSHDGEEGFPGNLLVNVIYTLTNSNELIVEYTAQTDKPTVVNLTQHSYFNLSGKSNIYDHKIKINADFYTPVDENSIPTGEIVPVENTPYDFKQPKNLGKMLEKIDYDVNFVLNKSKIAAVVSSLESGIKLEVETTKPGIQLYTGNFLDNIIGKSGNVYRKHSGLCLETQYFPDSPNKKNFPNVILKKGDIYYHKTTFKFTVEQ</sequence>
<proteinExistence type="inferred from homology"/>
<reference evidence="9 10" key="1">
    <citation type="submission" date="2020-08" db="EMBL/GenBank/DDBJ databases">
        <title>Genomic Encyclopedia of Type Strains, Phase IV (KMG-IV): sequencing the most valuable type-strain genomes for metagenomic binning, comparative biology and taxonomic classification.</title>
        <authorList>
            <person name="Goeker M."/>
        </authorList>
    </citation>
    <scope>NUCLEOTIDE SEQUENCE [LARGE SCALE GENOMIC DNA]</scope>
    <source>
        <strain evidence="9 10">DSM 13481</strain>
    </source>
</reference>
<keyword evidence="3 5" id="KW-0413">Isomerase</keyword>
<feature type="binding site" evidence="8">
    <location>
        <begin position="84"/>
        <end position="85"/>
    </location>
    <ligand>
        <name>beta-D-galactose</name>
        <dbReference type="ChEBI" id="CHEBI:27667"/>
    </ligand>
</feature>
<feature type="binding site" evidence="7">
    <location>
        <position position="246"/>
    </location>
    <ligand>
        <name>beta-D-galactose</name>
        <dbReference type="ChEBI" id="CHEBI:27667"/>
    </ligand>
</feature>
<name>A0A841GTJ9_9BACT</name>
<dbReference type="GO" id="GO:0030246">
    <property type="term" value="F:carbohydrate binding"/>
    <property type="evidence" value="ECO:0007669"/>
    <property type="project" value="InterPro"/>
</dbReference>
<dbReference type="NCBIfam" id="NF008277">
    <property type="entry name" value="PRK11055.1"/>
    <property type="match status" value="1"/>
</dbReference>
<dbReference type="InterPro" id="IPR047215">
    <property type="entry name" value="Galactose_mutarotase-like"/>
</dbReference>
<dbReference type="InterPro" id="IPR011013">
    <property type="entry name" value="Gal_mutarotase_sf_dom"/>
</dbReference>
<comment type="catalytic activity">
    <reaction evidence="5">
        <text>alpha-D-glucose = beta-D-glucose</text>
        <dbReference type="Rhea" id="RHEA:10264"/>
        <dbReference type="ChEBI" id="CHEBI:15903"/>
        <dbReference type="ChEBI" id="CHEBI:17925"/>
        <dbReference type="EC" id="5.1.3.3"/>
    </reaction>
</comment>
<dbReference type="PANTHER" id="PTHR10091:SF0">
    <property type="entry name" value="GALACTOSE MUTAROTASE"/>
    <property type="match status" value="1"/>
</dbReference>
<feature type="active site" description="Proton donor" evidence="6">
    <location>
        <position position="184"/>
    </location>
</feature>
<organism evidence="9 10">
    <name type="scientific">Thermosipho japonicus</name>
    <dbReference type="NCBI Taxonomy" id="90323"/>
    <lineage>
        <taxon>Bacteria</taxon>
        <taxon>Thermotogati</taxon>
        <taxon>Thermotogota</taxon>
        <taxon>Thermotogae</taxon>
        <taxon>Thermotogales</taxon>
        <taxon>Fervidobacteriaceae</taxon>
        <taxon>Thermosipho</taxon>
    </lineage>
</organism>
<comment type="caution">
    <text evidence="9">The sequence shown here is derived from an EMBL/GenBank/DDBJ whole genome shotgun (WGS) entry which is preliminary data.</text>
</comment>
<dbReference type="SUPFAM" id="SSF74650">
    <property type="entry name" value="Galactose mutarotase-like"/>
    <property type="match status" value="1"/>
</dbReference>
<dbReference type="InterPro" id="IPR015443">
    <property type="entry name" value="Aldose_1-epimerase"/>
</dbReference>
<evidence type="ECO:0000313" key="9">
    <source>
        <dbReference type="EMBL" id="MBB6063289.1"/>
    </source>
</evidence>
<gene>
    <name evidence="9" type="ORF">HNP65_001753</name>
</gene>
<evidence type="ECO:0000313" key="10">
    <source>
        <dbReference type="Proteomes" id="UP000555828"/>
    </source>
</evidence>
<dbReference type="PANTHER" id="PTHR10091">
    <property type="entry name" value="ALDOSE-1-EPIMERASE"/>
    <property type="match status" value="1"/>
</dbReference>
<keyword evidence="4 5" id="KW-0119">Carbohydrate metabolism</keyword>
<evidence type="ECO:0000256" key="2">
    <source>
        <dbReference type="ARBA" id="ARBA00006206"/>
    </source>
</evidence>
<comment type="similarity">
    <text evidence="2 5">Belongs to the aldose epimerase family.</text>
</comment>
<dbReference type="GO" id="GO:0006006">
    <property type="term" value="P:glucose metabolic process"/>
    <property type="evidence" value="ECO:0007669"/>
    <property type="project" value="TreeGrafter"/>
</dbReference>
<feature type="active site" description="Proton acceptor" evidence="6">
    <location>
        <position position="306"/>
    </location>
</feature>
<protein>
    <recommendedName>
        <fullName evidence="5">Aldose 1-epimerase</fullName>
        <ecNumber evidence="5">5.1.3.3</ecNumber>
    </recommendedName>
</protein>
<comment type="pathway">
    <text evidence="1 5">Carbohydrate metabolism; hexose metabolism.</text>
</comment>
<evidence type="ECO:0000256" key="6">
    <source>
        <dbReference type="PIRSR" id="PIRSR005096-1"/>
    </source>
</evidence>
<dbReference type="PIRSF" id="PIRSF005096">
    <property type="entry name" value="GALM"/>
    <property type="match status" value="1"/>
</dbReference>